<evidence type="ECO:0000313" key="1">
    <source>
        <dbReference type="EMBL" id="KAK6773590.1"/>
    </source>
</evidence>
<name>A0AAN8XZ22_SOLBU</name>
<protein>
    <submittedName>
        <fullName evidence="1">Uncharacterized protein</fullName>
    </submittedName>
</protein>
<dbReference type="Proteomes" id="UP001371456">
    <property type="component" value="Unassembled WGS sequence"/>
</dbReference>
<proteinExistence type="predicted"/>
<dbReference type="EMBL" id="JBANQN010000012">
    <property type="protein sequence ID" value="KAK6773590.1"/>
    <property type="molecule type" value="Genomic_DNA"/>
</dbReference>
<reference evidence="1 2" key="1">
    <citation type="submission" date="2024-02" db="EMBL/GenBank/DDBJ databases">
        <title>de novo genome assembly of Solanum bulbocastanum strain 11H21.</title>
        <authorList>
            <person name="Hosaka A.J."/>
        </authorList>
    </citation>
    <scope>NUCLEOTIDE SEQUENCE [LARGE SCALE GENOMIC DNA]</scope>
    <source>
        <tissue evidence="1">Young leaves</tissue>
    </source>
</reference>
<gene>
    <name evidence="1" type="ORF">RDI58_028828</name>
</gene>
<evidence type="ECO:0000313" key="2">
    <source>
        <dbReference type="Proteomes" id="UP001371456"/>
    </source>
</evidence>
<accession>A0AAN8XZ22</accession>
<dbReference type="PANTHER" id="PTHR31104">
    <property type="entry name" value="PEPTIDE-N4-(N-ACETYL-BETA-GLUCOSAMINYL)ASPARAGINE AMIDASE A PROTEIN"/>
    <property type="match status" value="1"/>
</dbReference>
<keyword evidence="2" id="KW-1185">Reference proteome</keyword>
<comment type="caution">
    <text evidence="1">The sequence shown here is derived from an EMBL/GenBank/DDBJ whole genome shotgun (WGS) entry which is preliminary data.</text>
</comment>
<dbReference type="InterPro" id="IPR021102">
    <property type="entry name" value="PNGase_A"/>
</dbReference>
<dbReference type="AlphaFoldDB" id="A0AAN8XZ22"/>
<sequence length="188" mass="20905">MKTEGKLLKYSCSPLFLSVLTNFTGLDGSFITNDSRSITLTGMVKSSYGTITTNLSQSLRYRNYMVMGNEGNLKIVDQIIEFNDIVDAITPSSSVHSLEYFKKYLFQWYTDNVDQGNQSYASISNLTLGLEEKRVKGSKYGSSVSPVNNLLNMRGYVIVKGQLVVKGLGSTQQVDKYNMSVLSTGQRI</sequence>
<dbReference type="Pfam" id="PF25156">
    <property type="entry name" value="PNGase_A_C"/>
    <property type="match status" value="1"/>
</dbReference>
<organism evidence="1 2">
    <name type="scientific">Solanum bulbocastanum</name>
    <name type="common">Wild potato</name>
    <dbReference type="NCBI Taxonomy" id="147425"/>
    <lineage>
        <taxon>Eukaryota</taxon>
        <taxon>Viridiplantae</taxon>
        <taxon>Streptophyta</taxon>
        <taxon>Embryophyta</taxon>
        <taxon>Tracheophyta</taxon>
        <taxon>Spermatophyta</taxon>
        <taxon>Magnoliopsida</taxon>
        <taxon>eudicotyledons</taxon>
        <taxon>Gunneridae</taxon>
        <taxon>Pentapetalae</taxon>
        <taxon>asterids</taxon>
        <taxon>lamiids</taxon>
        <taxon>Solanales</taxon>
        <taxon>Solanaceae</taxon>
        <taxon>Solanoideae</taxon>
        <taxon>Solaneae</taxon>
        <taxon>Solanum</taxon>
    </lineage>
</organism>